<feature type="compositionally biased region" description="Low complexity" evidence="1">
    <location>
        <begin position="304"/>
        <end position="313"/>
    </location>
</feature>
<keyword evidence="3" id="KW-1185">Reference proteome</keyword>
<feature type="compositionally biased region" description="Polar residues" evidence="1">
    <location>
        <begin position="901"/>
        <end position="912"/>
    </location>
</feature>
<accession>A0AAD2CK45</accession>
<protein>
    <submittedName>
        <fullName evidence="2">Uncharacterized protein</fullName>
    </submittedName>
</protein>
<dbReference type="Proteomes" id="UP001295423">
    <property type="component" value="Unassembled WGS sequence"/>
</dbReference>
<feature type="compositionally biased region" description="Polar residues" evidence="1">
    <location>
        <begin position="691"/>
        <end position="710"/>
    </location>
</feature>
<feature type="compositionally biased region" description="Low complexity" evidence="1">
    <location>
        <begin position="571"/>
        <end position="594"/>
    </location>
</feature>
<feature type="compositionally biased region" description="Polar residues" evidence="1">
    <location>
        <begin position="721"/>
        <end position="731"/>
    </location>
</feature>
<feature type="compositionally biased region" description="Basic and acidic residues" evidence="1">
    <location>
        <begin position="164"/>
        <end position="176"/>
    </location>
</feature>
<feature type="compositionally biased region" description="Basic and acidic residues" evidence="1">
    <location>
        <begin position="675"/>
        <end position="685"/>
    </location>
</feature>
<proteinExistence type="predicted"/>
<evidence type="ECO:0000313" key="2">
    <source>
        <dbReference type="EMBL" id="CAJ1935049.1"/>
    </source>
</evidence>
<feature type="compositionally biased region" description="Low complexity" evidence="1">
    <location>
        <begin position="484"/>
        <end position="507"/>
    </location>
</feature>
<comment type="caution">
    <text evidence="2">The sequence shown here is derived from an EMBL/GenBank/DDBJ whole genome shotgun (WGS) entry which is preliminary data.</text>
</comment>
<feature type="compositionally biased region" description="Basic and acidic residues" evidence="1">
    <location>
        <begin position="53"/>
        <end position="69"/>
    </location>
</feature>
<dbReference type="AlphaFoldDB" id="A0AAD2CK45"/>
<feature type="compositionally biased region" description="Low complexity" evidence="1">
    <location>
        <begin position="839"/>
        <end position="851"/>
    </location>
</feature>
<name>A0AAD2CK45_9STRA</name>
<feature type="compositionally biased region" description="Acidic residues" evidence="1">
    <location>
        <begin position="414"/>
        <end position="425"/>
    </location>
</feature>
<dbReference type="EMBL" id="CAKOGP040000446">
    <property type="protein sequence ID" value="CAJ1935049.1"/>
    <property type="molecule type" value="Genomic_DNA"/>
</dbReference>
<feature type="region of interest" description="Disordered" evidence="1">
    <location>
        <begin position="1"/>
        <end position="118"/>
    </location>
</feature>
<evidence type="ECO:0000256" key="1">
    <source>
        <dbReference type="SAM" id="MobiDB-lite"/>
    </source>
</evidence>
<feature type="region of interest" description="Disordered" evidence="1">
    <location>
        <begin position="403"/>
        <end position="918"/>
    </location>
</feature>
<feature type="compositionally biased region" description="Low complexity" evidence="1">
    <location>
        <begin position="426"/>
        <end position="454"/>
    </location>
</feature>
<feature type="compositionally biased region" description="Polar residues" evidence="1">
    <location>
        <begin position="810"/>
        <end position="822"/>
    </location>
</feature>
<feature type="compositionally biased region" description="Basic and acidic residues" evidence="1">
    <location>
        <begin position="15"/>
        <end position="26"/>
    </location>
</feature>
<feature type="compositionally biased region" description="Low complexity" evidence="1">
    <location>
        <begin position="744"/>
        <end position="756"/>
    </location>
</feature>
<feature type="compositionally biased region" description="Low complexity" evidence="1">
    <location>
        <begin position="553"/>
        <end position="564"/>
    </location>
</feature>
<feature type="region of interest" description="Disordered" evidence="1">
    <location>
        <begin position="164"/>
        <end position="210"/>
    </location>
</feature>
<feature type="compositionally biased region" description="Low complexity" evidence="1">
    <location>
        <begin position="516"/>
        <end position="536"/>
    </location>
</feature>
<organism evidence="2 3">
    <name type="scientific">Cylindrotheca closterium</name>
    <dbReference type="NCBI Taxonomy" id="2856"/>
    <lineage>
        <taxon>Eukaryota</taxon>
        <taxon>Sar</taxon>
        <taxon>Stramenopiles</taxon>
        <taxon>Ochrophyta</taxon>
        <taxon>Bacillariophyta</taxon>
        <taxon>Bacillariophyceae</taxon>
        <taxon>Bacillariophycidae</taxon>
        <taxon>Bacillariales</taxon>
        <taxon>Bacillariaceae</taxon>
        <taxon>Cylindrotheca</taxon>
    </lineage>
</organism>
<feature type="region of interest" description="Disordered" evidence="1">
    <location>
        <begin position="268"/>
        <end position="289"/>
    </location>
</feature>
<evidence type="ECO:0000313" key="3">
    <source>
        <dbReference type="Proteomes" id="UP001295423"/>
    </source>
</evidence>
<gene>
    <name evidence="2" type="ORF">CYCCA115_LOCUS4387</name>
</gene>
<sequence>MLYPSMEQPENDELNDSRDVVSKDDSNALMEEQMSSSQDHVDDGPQKPQHIFVLDRESSLGKREHDSAVGRRPSGSSVASLSPTNSPVRNTRAHGKKKQKLSARMRKRRLERSFGSDFKPGTIRHRLNFLQHNFGDQLALIEESLPQTFHRNMNLETFIKNKAEQHEQHSNDDSSHRRSPSFRRSPERQRKPSAVKQEMSGIQEAQSADQGEMAEIMTFAPRETPHFENSSSNLSDHSEHTSNTTTSFSHAGTFPLDRSAREWRLSKFLEESPPPSPTPASPFGKREVSLPADAAALPVVPSLDASDASPAAAVEEKDAAVVPEPSDVPVPDVPVPVEKDAAPASDVPASVEEKESVIAVVEENDAAVVAEPSDAAVEEAAPAPSDAPANVSMVSATGIVESVVSTPEKAAKEVDEEPAAEEPLEETSTPPKEEATALMTEEPTTEELPASEEPQVVEEPSAPMTEEAEIEVSTPKAIDESPSPALTEEAVEPVATEEVSTAEAPAVFEKPATPAEESSTPMTEEVPTTEEPATSTETEEQVTPAGSEEVPTPEELATSEAPTTETEEPATQEVPTEEPATQEVPTEEPASQEVPTEEPAAEEPTAAAVTEEPKDESEHSLEVAGDDLEADGDHDAKEASTSSLLRQEGVVETQDETPEAPSEGVTSEPQGSQKGAEEAPADRVQEGVASEQETSQEDPVSTQVKESASQIPEIGEDTPSRGESPQVQAKKTVQVEPESKPESPSEVVVVEPEGVVAKTTETAPQDSPAPVAPVVSDGVAEDQPNDAAPAMAVDTSAAPMEDSAAPSTPVGDQSVSSASTAMESPRPLDAVELARMEQATPVKPAASVAATPPTPDAVERARLEQQTPVKRKLNAAADDATTKQPKADASDNAAATDENTDPQNCPSPSSVMDTELEDGEGKVVKKLCALKENRKLRFADEEGHALTKEHVIEREANYASRIVVMLLSPRDRKFEFLHAEYPLDASTTVQVLLEQVPLLATNDAFRTKKFNALLQTENSRQLDNALALQDYCFKESEIVLGIPDDFTVANMTKMAVPLLLNKKLMKTVKQAIRKGRGLKTVQSGEEWRK</sequence>
<feature type="compositionally biased region" description="Polar residues" evidence="1">
    <location>
        <begin position="74"/>
        <end position="89"/>
    </location>
</feature>
<feature type="compositionally biased region" description="Polar residues" evidence="1">
    <location>
        <begin position="227"/>
        <end position="250"/>
    </location>
</feature>
<feature type="region of interest" description="Disordered" evidence="1">
    <location>
        <begin position="304"/>
        <end position="351"/>
    </location>
</feature>
<reference evidence="2" key="1">
    <citation type="submission" date="2023-08" db="EMBL/GenBank/DDBJ databases">
        <authorList>
            <person name="Audoor S."/>
            <person name="Bilcke G."/>
        </authorList>
    </citation>
    <scope>NUCLEOTIDE SEQUENCE</scope>
</reference>
<feature type="compositionally biased region" description="Polar residues" evidence="1">
    <location>
        <begin position="664"/>
        <end position="673"/>
    </location>
</feature>
<feature type="region of interest" description="Disordered" evidence="1">
    <location>
        <begin position="224"/>
        <end position="253"/>
    </location>
</feature>
<feature type="compositionally biased region" description="Basic residues" evidence="1">
    <location>
        <begin position="91"/>
        <end position="110"/>
    </location>
</feature>